<name>A0A919YMK6_9BACL</name>
<dbReference type="AlphaFoldDB" id="A0A919YMK6"/>
<feature type="domain" description="Gp5/Type VI secretion system Vgr protein OB-fold" evidence="1">
    <location>
        <begin position="22"/>
        <end position="95"/>
    </location>
</feature>
<proteinExistence type="predicted"/>
<evidence type="ECO:0000313" key="3">
    <source>
        <dbReference type="Proteomes" id="UP000683139"/>
    </source>
</evidence>
<accession>A0A919YMK6</accession>
<gene>
    <name evidence="2" type="ORF">J40TS1_18870</name>
</gene>
<dbReference type="Proteomes" id="UP000683139">
    <property type="component" value="Unassembled WGS sequence"/>
</dbReference>
<dbReference type="SUPFAM" id="SSF69255">
    <property type="entry name" value="gp5 N-terminal domain-like"/>
    <property type="match status" value="1"/>
</dbReference>
<dbReference type="Pfam" id="PF04717">
    <property type="entry name" value="Phage_base_V"/>
    <property type="match status" value="1"/>
</dbReference>
<reference evidence="2" key="1">
    <citation type="submission" date="2021-03" db="EMBL/GenBank/DDBJ databases">
        <title>Antimicrobial resistance genes in bacteria isolated from Japanese honey, and their potential for conferring macrolide and lincosamide resistance in the American foulbrood pathogen Paenibacillus larvae.</title>
        <authorList>
            <person name="Okamoto M."/>
            <person name="Kumagai M."/>
            <person name="Kanamori H."/>
            <person name="Takamatsu D."/>
        </authorList>
    </citation>
    <scope>NUCLEOTIDE SEQUENCE</scope>
    <source>
        <strain evidence="2">J40TS1</strain>
    </source>
</reference>
<dbReference type="InterPro" id="IPR006531">
    <property type="entry name" value="Gp5/Vgr_OB"/>
</dbReference>
<dbReference type="EMBL" id="BOSE01000003">
    <property type="protein sequence ID" value="GIP16245.1"/>
    <property type="molecule type" value="Genomic_DNA"/>
</dbReference>
<dbReference type="InterPro" id="IPR037026">
    <property type="entry name" value="Vgr_OB-fold_dom_sf"/>
</dbReference>
<comment type="caution">
    <text evidence="2">The sequence shown here is derived from an EMBL/GenBank/DDBJ whole genome shotgun (WGS) entry which is preliminary data.</text>
</comment>
<organism evidence="2 3">
    <name type="scientific">Paenibacillus montaniterrae</name>
    <dbReference type="NCBI Taxonomy" id="429341"/>
    <lineage>
        <taxon>Bacteria</taxon>
        <taxon>Bacillati</taxon>
        <taxon>Bacillota</taxon>
        <taxon>Bacilli</taxon>
        <taxon>Bacillales</taxon>
        <taxon>Paenibacillaceae</taxon>
        <taxon>Paenibacillus</taxon>
    </lineage>
</organism>
<evidence type="ECO:0000313" key="2">
    <source>
        <dbReference type="EMBL" id="GIP16245.1"/>
    </source>
</evidence>
<sequence>MFDWFPTIAQDNGPQPMHGVYCGIVTDNKDPKNLGRLKVKIPVIDDQKEFDWARMTTPMGGSNRGALFIPEVGDEVLIAFVLGDIRAPIVIGSLWNDTDKPPEGKNERNDIRKLKTRAGHEIIFNDADSDGKITIKTKAGHQLELADQSKTITLKTSGGTQKLELDETKGSIAITSGTTEVKLNKTGDITLQGNNTITIKGTQIKLESNAMMSLKANANLSIQAAGILELKGSMVKIN</sequence>
<dbReference type="SUPFAM" id="SSF69349">
    <property type="entry name" value="Phage fibre proteins"/>
    <property type="match status" value="1"/>
</dbReference>
<keyword evidence="3" id="KW-1185">Reference proteome</keyword>
<evidence type="ECO:0000259" key="1">
    <source>
        <dbReference type="Pfam" id="PF04717"/>
    </source>
</evidence>
<dbReference type="RefSeq" id="WP_213514519.1">
    <property type="nucleotide sequence ID" value="NZ_BOSE01000003.1"/>
</dbReference>
<dbReference type="Gene3D" id="2.40.50.230">
    <property type="entry name" value="Gp5 N-terminal domain"/>
    <property type="match status" value="1"/>
</dbReference>
<protein>
    <submittedName>
        <fullName evidence="2">Phage tail protein</fullName>
    </submittedName>
</protein>